<evidence type="ECO:0000313" key="2">
    <source>
        <dbReference type="Proteomes" id="UP001524570"/>
    </source>
</evidence>
<dbReference type="EMBL" id="JANIBL010000040">
    <property type="protein sequence ID" value="MCQ8118431.1"/>
    <property type="molecule type" value="Genomic_DNA"/>
</dbReference>
<proteinExistence type="predicted"/>
<gene>
    <name evidence="1" type="ORF">NP589_13415</name>
</gene>
<sequence length="66" mass="7328">MTTEPDEVCLLVQVSDQEAWDLAQFLKRVGYSDFRSNAVDDEEAYRMLAAAAKVSRSLGSLGYGPR</sequence>
<evidence type="ECO:0000313" key="1">
    <source>
        <dbReference type="EMBL" id="MCQ8118431.1"/>
    </source>
</evidence>
<keyword evidence="2" id="KW-1185">Reference proteome</keyword>
<dbReference type="Pfam" id="PF24806">
    <property type="entry name" value="DUF7706"/>
    <property type="match status" value="1"/>
</dbReference>
<accession>A0ABT1TUI0</accession>
<name>A0ABT1TUI0_9GAMM</name>
<protein>
    <submittedName>
        <fullName evidence="1">Uncharacterized protein</fullName>
    </submittedName>
</protein>
<dbReference type="InterPro" id="IPR056123">
    <property type="entry name" value="DUF7706"/>
</dbReference>
<comment type="caution">
    <text evidence="1">The sequence shown here is derived from an EMBL/GenBank/DDBJ whole genome shotgun (WGS) entry which is preliminary data.</text>
</comment>
<dbReference type="Proteomes" id="UP001524570">
    <property type="component" value="Unassembled WGS sequence"/>
</dbReference>
<dbReference type="RefSeq" id="WP_256607457.1">
    <property type="nucleotide sequence ID" value="NZ_JANIBL010000040.1"/>
</dbReference>
<organism evidence="1 2">
    <name type="scientific">Methylomonas rosea</name>
    <dbReference type="NCBI Taxonomy" id="2952227"/>
    <lineage>
        <taxon>Bacteria</taxon>
        <taxon>Pseudomonadati</taxon>
        <taxon>Pseudomonadota</taxon>
        <taxon>Gammaproteobacteria</taxon>
        <taxon>Methylococcales</taxon>
        <taxon>Methylococcaceae</taxon>
        <taxon>Methylomonas</taxon>
    </lineage>
</organism>
<reference evidence="1 2" key="1">
    <citation type="submission" date="2022-07" db="EMBL/GenBank/DDBJ databases">
        <title>Methylomonas rivi sp. nov., Methylomonas rosea sp. nov., Methylomonas aureus sp. nov. and Methylomonas subterranea sp. nov., four novel methanotrophs isolated from a freshwater creek and the deep terrestrial subsurface.</title>
        <authorList>
            <person name="Abin C."/>
            <person name="Sankaranarayanan K."/>
            <person name="Garner C."/>
            <person name="Sindelar R."/>
            <person name="Kotary K."/>
            <person name="Garner R."/>
            <person name="Barclay S."/>
            <person name="Lawson P."/>
            <person name="Krumholz L."/>
        </authorList>
    </citation>
    <scope>NUCLEOTIDE SEQUENCE [LARGE SCALE GENOMIC DNA]</scope>
    <source>
        <strain evidence="1 2">WSC-7</strain>
    </source>
</reference>